<name>A0A382C4M2_9ZZZZ</name>
<dbReference type="AlphaFoldDB" id="A0A382C4M2"/>
<evidence type="ECO:0000313" key="2">
    <source>
        <dbReference type="EMBL" id="SVB21016.1"/>
    </source>
</evidence>
<reference evidence="2" key="1">
    <citation type="submission" date="2018-05" db="EMBL/GenBank/DDBJ databases">
        <authorList>
            <person name="Lanie J.A."/>
            <person name="Ng W.-L."/>
            <person name="Kazmierczak K.M."/>
            <person name="Andrzejewski T.M."/>
            <person name="Davidsen T.M."/>
            <person name="Wayne K.J."/>
            <person name="Tettelin H."/>
            <person name="Glass J.I."/>
            <person name="Rusch D."/>
            <person name="Podicherti R."/>
            <person name="Tsui H.-C.T."/>
            <person name="Winkler M.E."/>
        </authorList>
    </citation>
    <scope>NUCLEOTIDE SEQUENCE</scope>
</reference>
<proteinExistence type="predicted"/>
<organism evidence="2">
    <name type="scientific">marine metagenome</name>
    <dbReference type="NCBI Taxonomy" id="408172"/>
    <lineage>
        <taxon>unclassified sequences</taxon>
        <taxon>metagenomes</taxon>
        <taxon>ecological metagenomes</taxon>
    </lineage>
</organism>
<dbReference type="EMBL" id="UINC01032788">
    <property type="protein sequence ID" value="SVB21016.1"/>
    <property type="molecule type" value="Genomic_DNA"/>
</dbReference>
<gene>
    <name evidence="2" type="ORF">METZ01_LOCUS173870</name>
</gene>
<keyword evidence="1" id="KW-1133">Transmembrane helix</keyword>
<protein>
    <submittedName>
        <fullName evidence="2">Uncharacterized protein</fullName>
    </submittedName>
</protein>
<feature type="transmembrane region" description="Helical" evidence="1">
    <location>
        <begin position="27"/>
        <end position="47"/>
    </location>
</feature>
<keyword evidence="1" id="KW-0812">Transmembrane</keyword>
<keyword evidence="1" id="KW-0472">Membrane</keyword>
<accession>A0A382C4M2</accession>
<evidence type="ECO:0000256" key="1">
    <source>
        <dbReference type="SAM" id="Phobius"/>
    </source>
</evidence>
<sequence>MLGMKLIDLHKRYIEWWQRKLGISDYALLWLSFFKGILIALLVIWLVK</sequence>